<feature type="non-terminal residue" evidence="1">
    <location>
        <position position="1"/>
    </location>
</feature>
<gene>
    <name evidence="1" type="ORF">MAR_020903</name>
</gene>
<keyword evidence="2" id="KW-1185">Reference proteome</keyword>
<evidence type="ECO:0000313" key="1">
    <source>
        <dbReference type="EMBL" id="WAR05534.1"/>
    </source>
</evidence>
<name>A0ABY7E8L4_MYAAR</name>
<organism evidence="1 2">
    <name type="scientific">Mya arenaria</name>
    <name type="common">Soft-shell clam</name>
    <dbReference type="NCBI Taxonomy" id="6604"/>
    <lineage>
        <taxon>Eukaryota</taxon>
        <taxon>Metazoa</taxon>
        <taxon>Spiralia</taxon>
        <taxon>Lophotrochozoa</taxon>
        <taxon>Mollusca</taxon>
        <taxon>Bivalvia</taxon>
        <taxon>Autobranchia</taxon>
        <taxon>Heteroconchia</taxon>
        <taxon>Euheterodonta</taxon>
        <taxon>Imparidentia</taxon>
        <taxon>Neoheterodontei</taxon>
        <taxon>Myida</taxon>
        <taxon>Myoidea</taxon>
        <taxon>Myidae</taxon>
        <taxon>Mya</taxon>
    </lineage>
</organism>
<evidence type="ECO:0000313" key="2">
    <source>
        <dbReference type="Proteomes" id="UP001164746"/>
    </source>
</evidence>
<dbReference type="Proteomes" id="UP001164746">
    <property type="component" value="Chromosome 5"/>
</dbReference>
<protein>
    <submittedName>
        <fullName evidence="1">Uncharacterized protein</fullName>
    </submittedName>
</protein>
<accession>A0ABY7E8L4</accession>
<reference evidence="1" key="1">
    <citation type="submission" date="2022-11" db="EMBL/GenBank/DDBJ databases">
        <title>Centuries of genome instability and evolution in soft-shell clam transmissible cancer (bioRxiv).</title>
        <authorList>
            <person name="Hart S.F.M."/>
            <person name="Yonemitsu M.A."/>
            <person name="Giersch R.M."/>
            <person name="Beal B.F."/>
            <person name="Arriagada G."/>
            <person name="Davis B.W."/>
            <person name="Ostrander E.A."/>
            <person name="Goff S.P."/>
            <person name="Metzger M.J."/>
        </authorList>
    </citation>
    <scope>NUCLEOTIDE SEQUENCE</scope>
    <source>
        <strain evidence="1">MELC-2E11</strain>
        <tissue evidence="1">Siphon/mantle</tissue>
    </source>
</reference>
<proteinExistence type="predicted"/>
<sequence length="505" mass="55259">MDFKRKGIFECIEEWTEAIDSKQNIGNRKQRVATNTSFPLYVKPWKVFHKADDIFTAYDQDDIFTAYAWSDKWQLMFNTPTSTSPCLISIPLSSMVSMATCCSIPMPTLESWCSFLAPFNLGEAPAPPSPRLSLRNLSHSITYQESWNKTAICALRASELGGKVCVRSASKASRVDWIFCERNDSGMASESRRCIRASMSMLVCKGGRTPSTLDAALTARTGDCWRDFLAVGVANGADEAFSSVVVSALRLPDLLVVDEVGTADSTKPVVACADFFKLRFTAAIWLSSTAICDSTSAVVRDSFPAANETVFDTLLSTLAATTEVAGDTDGDTTVLFTVETVNWELGFVAKAKDVTDSQLEWYPFFHSGSSKSDEGSRCMGDVNALRGLGSDVVGQADIGPDGAQDEGTYPVSMYAAVANSTQANADNKLAAELSTKKMRRKFLESMKNSNPKYYSHQIQQIIPFPDKFPVANLDYGLKALQMIQTGEITIAGKIHLIDTIFHELI</sequence>
<dbReference type="EMBL" id="CP111016">
    <property type="protein sequence ID" value="WAR05534.1"/>
    <property type="molecule type" value="Genomic_DNA"/>
</dbReference>